<name>A0AAP0ZJL5_9XANT</name>
<gene>
    <name evidence="2" type="ORF">ADT25_14060</name>
</gene>
<evidence type="ECO:0000313" key="2">
    <source>
        <dbReference type="EMBL" id="KOR42471.1"/>
    </source>
</evidence>
<comment type="caution">
    <text evidence="2">The sequence shown here is derived from an EMBL/GenBank/DDBJ whole genome shotgun (WGS) entry which is preliminary data.</text>
</comment>
<proteinExistence type="predicted"/>
<reference evidence="2 3" key="1">
    <citation type="submission" date="2015-07" db="EMBL/GenBank/DDBJ databases">
        <authorList>
            <consortium name="Consortium for Microbial Forensics and Genomics (microFORGE)"/>
            <person name="Knight B.M."/>
            <person name="Roberts D.P."/>
            <person name="Lin D."/>
            <person name="Hari K."/>
            <person name="Fletcher J."/>
            <person name="Melcher U."/>
            <person name="Blagden T."/>
            <person name="Winegar R.A."/>
        </authorList>
    </citation>
    <scope>NUCLEOTIDE SEQUENCE [LARGE SCALE GENOMIC DNA]</scope>
    <source>
        <strain evidence="2 3">X11-5A</strain>
    </source>
</reference>
<organism evidence="2 3">
    <name type="scientific">Xanthomonas oryzae</name>
    <dbReference type="NCBI Taxonomy" id="347"/>
    <lineage>
        <taxon>Bacteria</taxon>
        <taxon>Pseudomonadati</taxon>
        <taxon>Pseudomonadota</taxon>
        <taxon>Gammaproteobacteria</taxon>
        <taxon>Lysobacterales</taxon>
        <taxon>Lysobacteraceae</taxon>
        <taxon>Xanthomonas</taxon>
    </lineage>
</organism>
<dbReference type="AlphaFoldDB" id="A0AAP0ZJL5"/>
<protein>
    <submittedName>
        <fullName evidence="2">Uncharacterized protein</fullName>
    </submittedName>
</protein>
<accession>A0AAP0ZJL5</accession>
<evidence type="ECO:0000313" key="3">
    <source>
        <dbReference type="Proteomes" id="UP000036790"/>
    </source>
</evidence>
<dbReference type="RefSeq" id="WP_019302581.1">
    <property type="nucleotide sequence ID" value="NZ_CP036251.1"/>
</dbReference>
<sequence>MVEHARGVPMHGQRGKPIGDHHCKILPTTMLGTVAHARVRITQRINCQRADASTASGSAHRRLL</sequence>
<dbReference type="EMBL" id="LHUJ01000258">
    <property type="protein sequence ID" value="KOR42471.1"/>
    <property type="molecule type" value="Genomic_DNA"/>
</dbReference>
<reference evidence="2 3" key="2">
    <citation type="submission" date="2015-09" db="EMBL/GenBank/DDBJ databases">
        <title>Draft genome sequence of Xanthomonas oryzae pv. USA str. X11-5A.</title>
        <authorList>
            <person name="Knight B.M."/>
            <person name="Roberts D.P."/>
            <person name="Lin D."/>
            <person name="Hari K."/>
            <person name="Fletcher J."/>
            <person name="Melcher U."/>
            <person name="Blagden T."/>
            <person name="Winegar R.A."/>
        </authorList>
    </citation>
    <scope>NUCLEOTIDE SEQUENCE [LARGE SCALE GENOMIC DNA]</scope>
    <source>
        <strain evidence="2 3">X11-5A</strain>
    </source>
</reference>
<evidence type="ECO:0000256" key="1">
    <source>
        <dbReference type="SAM" id="MobiDB-lite"/>
    </source>
</evidence>
<feature type="region of interest" description="Disordered" evidence="1">
    <location>
        <begin position="1"/>
        <end position="21"/>
    </location>
</feature>
<dbReference type="Proteomes" id="UP000036790">
    <property type="component" value="Unassembled WGS sequence"/>
</dbReference>